<dbReference type="EMBL" id="AGJL01000022">
    <property type="protein sequence ID" value="EHP86601.1"/>
    <property type="molecule type" value="Genomic_DNA"/>
</dbReference>
<organism evidence="2 3">
    <name type="scientific">Methanotorris formicicus Mc-S-70</name>
    <dbReference type="NCBI Taxonomy" id="647171"/>
    <lineage>
        <taxon>Archaea</taxon>
        <taxon>Methanobacteriati</taxon>
        <taxon>Methanobacteriota</taxon>
        <taxon>Methanomada group</taxon>
        <taxon>Methanococci</taxon>
        <taxon>Methanococcales</taxon>
        <taxon>Methanocaldococcaceae</taxon>
        <taxon>Methanotorris</taxon>
    </lineage>
</organism>
<evidence type="ECO:0000313" key="2">
    <source>
        <dbReference type="EMBL" id="EHP86601.1"/>
    </source>
</evidence>
<sequence length="145" mass="16901">MCVGDTMENKIQFIAKHNSWFVVKKMNIDDKTEDIEIARLLSSIDETVLSKLPEYLPFDMKKLEEIADEIYQKKKGRIKEEDIVNALMKLKSPSTTKKLGEITNSKEGKEILKIILNNIILERLGIKTRIDPKLIEKYMEKMNEE</sequence>
<dbReference type="STRING" id="647171.MetfoDRAFT_1041"/>
<name>H1KYY2_9EURY</name>
<dbReference type="InterPro" id="IPR022620">
    <property type="entry name" value="DUF2666"/>
</dbReference>
<evidence type="ECO:0000259" key="1">
    <source>
        <dbReference type="Pfam" id="PF10869"/>
    </source>
</evidence>
<dbReference type="Proteomes" id="UP000003706">
    <property type="component" value="Unassembled WGS sequence"/>
</dbReference>
<dbReference type="AlphaFoldDB" id="H1KYY2"/>
<protein>
    <recommendedName>
        <fullName evidence="1">DUF2666 domain-containing protein</fullName>
    </recommendedName>
</protein>
<dbReference type="Pfam" id="PF10869">
    <property type="entry name" value="DUF2666"/>
    <property type="match status" value="1"/>
</dbReference>
<comment type="caution">
    <text evidence="2">The sequence shown here is derived from an EMBL/GenBank/DDBJ whole genome shotgun (WGS) entry which is preliminary data.</text>
</comment>
<evidence type="ECO:0000313" key="3">
    <source>
        <dbReference type="Proteomes" id="UP000003706"/>
    </source>
</evidence>
<proteinExistence type="predicted"/>
<feature type="domain" description="DUF2666" evidence="1">
    <location>
        <begin position="8"/>
        <end position="141"/>
    </location>
</feature>
<gene>
    <name evidence="2" type="ORF">MetfoDRAFT_1041</name>
</gene>
<keyword evidence="3" id="KW-1185">Reference proteome</keyword>
<accession>H1KYY2</accession>
<reference evidence="2 3" key="1">
    <citation type="submission" date="2011-09" db="EMBL/GenBank/DDBJ databases">
        <title>The draft genome of Methanotorris formicicus Mc-S-70.</title>
        <authorList>
            <consortium name="US DOE Joint Genome Institute (JGI-PGF)"/>
            <person name="Lucas S."/>
            <person name="Han J."/>
            <person name="Lapidus A."/>
            <person name="Cheng J.-F."/>
            <person name="Goodwin L."/>
            <person name="Pitluck S."/>
            <person name="Peters L."/>
            <person name="Land M.L."/>
            <person name="Hauser L."/>
            <person name="Sieprawska-Lupa M."/>
            <person name="Takai K."/>
            <person name="Miyazaki J."/>
            <person name="Whitman W."/>
            <person name="Woyke T.J."/>
        </authorList>
    </citation>
    <scope>NUCLEOTIDE SEQUENCE [LARGE SCALE GENOMIC DNA]</scope>
    <source>
        <strain evidence="2 3">Mc-S-70</strain>
    </source>
</reference>
<dbReference type="PATRIC" id="fig|647171.4.peg.1018"/>